<organism evidence="5 6">
    <name type="scientific">Methanocalculus chunghsingensis</name>
    <dbReference type="NCBI Taxonomy" id="156457"/>
    <lineage>
        <taxon>Archaea</taxon>
        <taxon>Methanobacteriati</taxon>
        <taxon>Methanobacteriota</taxon>
        <taxon>Stenosarchaea group</taxon>
        <taxon>Methanomicrobia</taxon>
        <taxon>Methanomicrobiales</taxon>
        <taxon>Methanocalculaceae</taxon>
        <taxon>Methanocalculus</taxon>
    </lineage>
</organism>
<protein>
    <submittedName>
        <fullName evidence="5">ArsR family transcriptional regulator</fullName>
    </submittedName>
</protein>
<feature type="domain" description="HTH arsR-type" evidence="4">
    <location>
        <begin position="25"/>
        <end position="115"/>
    </location>
</feature>
<dbReference type="InterPro" id="IPR036390">
    <property type="entry name" value="WH_DNA-bd_sf"/>
</dbReference>
<dbReference type="AlphaFoldDB" id="A0A8J7WB12"/>
<dbReference type="OrthoDB" id="46231at2157"/>
<dbReference type="GO" id="GO:0003677">
    <property type="term" value="F:DNA binding"/>
    <property type="evidence" value="ECO:0007669"/>
    <property type="project" value="UniProtKB-KW"/>
</dbReference>
<dbReference type="CDD" id="cd00090">
    <property type="entry name" value="HTH_ARSR"/>
    <property type="match status" value="1"/>
</dbReference>
<dbReference type="Proteomes" id="UP000730161">
    <property type="component" value="Unassembled WGS sequence"/>
</dbReference>
<comment type="caution">
    <text evidence="5">The sequence shown here is derived from an EMBL/GenBank/DDBJ whole genome shotgun (WGS) entry which is preliminary data.</text>
</comment>
<gene>
    <name evidence="5" type="ORF">RJ53_08000</name>
</gene>
<evidence type="ECO:0000256" key="3">
    <source>
        <dbReference type="ARBA" id="ARBA00023163"/>
    </source>
</evidence>
<dbReference type="InterPro" id="IPR036388">
    <property type="entry name" value="WH-like_DNA-bd_sf"/>
</dbReference>
<proteinExistence type="predicted"/>
<dbReference type="PANTHER" id="PTHR43132">
    <property type="entry name" value="ARSENICAL RESISTANCE OPERON REPRESSOR ARSR-RELATED"/>
    <property type="match status" value="1"/>
</dbReference>
<evidence type="ECO:0000256" key="1">
    <source>
        <dbReference type="ARBA" id="ARBA00023015"/>
    </source>
</evidence>
<keyword evidence="1" id="KW-0805">Transcription regulation</keyword>
<dbReference type="PANTHER" id="PTHR43132:SF2">
    <property type="entry name" value="ARSENICAL RESISTANCE OPERON REPRESSOR ARSR-RELATED"/>
    <property type="match status" value="1"/>
</dbReference>
<name>A0A8J7WB12_9EURY</name>
<dbReference type="Gene3D" id="1.10.10.10">
    <property type="entry name" value="Winged helix-like DNA-binding domain superfamily/Winged helix DNA-binding domain"/>
    <property type="match status" value="1"/>
</dbReference>
<keyword evidence="2" id="KW-0238">DNA-binding</keyword>
<dbReference type="SUPFAM" id="SSF46785">
    <property type="entry name" value="Winged helix' DNA-binding domain"/>
    <property type="match status" value="1"/>
</dbReference>
<dbReference type="Pfam" id="PF01022">
    <property type="entry name" value="HTH_5"/>
    <property type="match status" value="1"/>
</dbReference>
<accession>A0A8J7WB12</accession>
<dbReference type="PRINTS" id="PR00778">
    <property type="entry name" value="HTHARSR"/>
</dbReference>
<evidence type="ECO:0000256" key="2">
    <source>
        <dbReference type="ARBA" id="ARBA00023125"/>
    </source>
</evidence>
<evidence type="ECO:0000259" key="4">
    <source>
        <dbReference type="PROSITE" id="PS50987"/>
    </source>
</evidence>
<dbReference type="GO" id="GO:0003700">
    <property type="term" value="F:DNA-binding transcription factor activity"/>
    <property type="evidence" value="ECO:0007669"/>
    <property type="project" value="InterPro"/>
</dbReference>
<evidence type="ECO:0000313" key="5">
    <source>
        <dbReference type="EMBL" id="MBR1369438.1"/>
    </source>
</evidence>
<keyword evidence="6" id="KW-1185">Reference proteome</keyword>
<dbReference type="SMART" id="SM00418">
    <property type="entry name" value="HTH_ARSR"/>
    <property type="match status" value="1"/>
</dbReference>
<dbReference type="NCBIfam" id="NF033788">
    <property type="entry name" value="HTH_metalloreg"/>
    <property type="match status" value="1"/>
</dbReference>
<dbReference type="InterPro" id="IPR011991">
    <property type="entry name" value="ArsR-like_HTH"/>
</dbReference>
<keyword evidence="3" id="KW-0804">Transcription</keyword>
<dbReference type="EMBL" id="JWHL01000013">
    <property type="protein sequence ID" value="MBR1369438.1"/>
    <property type="molecule type" value="Genomic_DNA"/>
</dbReference>
<reference evidence="5" key="1">
    <citation type="submission" date="2014-12" db="EMBL/GenBank/DDBJ databases">
        <authorList>
            <person name="Huang H.-H."/>
            <person name="Chen S.-C."/>
            <person name="Lai M.-C."/>
        </authorList>
    </citation>
    <scope>NUCLEOTIDE SEQUENCE</scope>
    <source>
        <strain evidence="5">K1F9705b</strain>
    </source>
</reference>
<dbReference type="InterPro" id="IPR001845">
    <property type="entry name" value="HTH_ArsR_DNA-bd_dom"/>
</dbReference>
<dbReference type="PROSITE" id="PS50987">
    <property type="entry name" value="HTH_ARSR_2"/>
    <property type="match status" value="1"/>
</dbReference>
<dbReference type="InterPro" id="IPR051011">
    <property type="entry name" value="Metal_resp_trans_reg"/>
</dbReference>
<dbReference type="RefSeq" id="WP_211531223.1">
    <property type="nucleotide sequence ID" value="NZ_JWHL01000013.1"/>
</dbReference>
<evidence type="ECO:0000313" key="6">
    <source>
        <dbReference type="Proteomes" id="UP000730161"/>
    </source>
</evidence>
<sequence>MELPAEIESSLCECGGITGLIGRLPPEEVVEEAVSTFRALADPLRLKILTLLAVQPLCVCVIRAVLGIADSRLSYHLSILKNAGLIAGEQSGNWIIYRLTEGGERVRGLLPGKKE</sequence>